<evidence type="ECO:0000256" key="2">
    <source>
        <dbReference type="ARBA" id="ARBA00022723"/>
    </source>
</evidence>
<dbReference type="FunFam" id="3.30.428.10:FF:000004">
    <property type="entry name" value="aprataxin isoform X2"/>
    <property type="match status" value="1"/>
</dbReference>
<dbReference type="GO" id="GO:0000012">
    <property type="term" value="P:single strand break repair"/>
    <property type="evidence" value="ECO:0007669"/>
    <property type="project" value="TreeGrafter"/>
</dbReference>
<comment type="caution">
    <text evidence="7">Lacks conserved residue(s) required for the propagation of feature annotation.</text>
</comment>
<evidence type="ECO:0000256" key="6">
    <source>
        <dbReference type="ARBA" id="ARBA00023242"/>
    </source>
</evidence>
<evidence type="ECO:0000256" key="5">
    <source>
        <dbReference type="ARBA" id="ARBA00023125"/>
    </source>
</evidence>
<dbReference type="PROSITE" id="PS51084">
    <property type="entry name" value="HIT_2"/>
    <property type="match status" value="1"/>
</dbReference>
<dbReference type="GO" id="GO:0030983">
    <property type="term" value="F:mismatched DNA binding"/>
    <property type="evidence" value="ECO:0007669"/>
    <property type="project" value="TreeGrafter"/>
</dbReference>
<dbReference type="GO" id="GO:0003697">
    <property type="term" value="F:single-stranded DNA binding"/>
    <property type="evidence" value="ECO:0007669"/>
    <property type="project" value="TreeGrafter"/>
</dbReference>
<keyword evidence="2" id="KW-0479">Metal-binding</keyword>
<evidence type="ECO:0000313" key="9">
    <source>
        <dbReference type="EMBL" id="CAG8738832.1"/>
    </source>
</evidence>
<dbReference type="OrthoDB" id="3512845at2759"/>
<comment type="caution">
    <text evidence="9">The sequence shown here is derived from an EMBL/GenBank/DDBJ whole genome shotgun (WGS) entry which is preliminary data.</text>
</comment>
<keyword evidence="4" id="KW-0862">Zinc</keyword>
<accession>A0A9N9NJ71</accession>
<keyword evidence="3" id="KW-0863">Zinc-finger</keyword>
<dbReference type="EMBL" id="CAJVPV010029544">
    <property type="protein sequence ID" value="CAG8738832.1"/>
    <property type="molecule type" value="Genomic_DNA"/>
</dbReference>
<name>A0A9N9NJ71_9GLOM</name>
<dbReference type="GO" id="GO:1990165">
    <property type="term" value="F:single-strand break-containing DNA binding"/>
    <property type="evidence" value="ECO:0007669"/>
    <property type="project" value="TreeGrafter"/>
</dbReference>
<evidence type="ECO:0000259" key="8">
    <source>
        <dbReference type="PROSITE" id="PS51084"/>
    </source>
</evidence>
<feature type="domain" description="HIT" evidence="8">
    <location>
        <begin position="99"/>
        <end position="205"/>
    </location>
</feature>
<organism evidence="9 10">
    <name type="scientific">Acaulospora morrowiae</name>
    <dbReference type="NCBI Taxonomy" id="94023"/>
    <lineage>
        <taxon>Eukaryota</taxon>
        <taxon>Fungi</taxon>
        <taxon>Fungi incertae sedis</taxon>
        <taxon>Mucoromycota</taxon>
        <taxon>Glomeromycotina</taxon>
        <taxon>Glomeromycetes</taxon>
        <taxon>Diversisporales</taxon>
        <taxon>Acaulosporaceae</taxon>
        <taxon>Acaulospora</taxon>
    </lineage>
</organism>
<keyword evidence="5" id="KW-0238">DNA-binding</keyword>
<comment type="subcellular location">
    <subcellularLocation>
        <location evidence="1">Nucleus</location>
    </subcellularLocation>
</comment>
<dbReference type="InterPro" id="IPR032566">
    <property type="entry name" value="Znf-C2HE"/>
</dbReference>
<dbReference type="SUPFAM" id="SSF54197">
    <property type="entry name" value="HIT-like"/>
    <property type="match status" value="1"/>
</dbReference>
<dbReference type="Proteomes" id="UP000789342">
    <property type="component" value="Unassembled WGS sequence"/>
</dbReference>
<dbReference type="GO" id="GO:0005634">
    <property type="term" value="C:nucleus"/>
    <property type="evidence" value="ECO:0007669"/>
    <property type="project" value="UniProtKB-SubCell"/>
</dbReference>
<dbReference type="InterPro" id="IPR036265">
    <property type="entry name" value="HIT-like_sf"/>
</dbReference>
<dbReference type="GO" id="GO:0033699">
    <property type="term" value="F:DNA 5'-adenosine monophosphate hydrolase activity"/>
    <property type="evidence" value="ECO:0007669"/>
    <property type="project" value="TreeGrafter"/>
</dbReference>
<reference evidence="9" key="1">
    <citation type="submission" date="2021-06" db="EMBL/GenBank/DDBJ databases">
        <authorList>
            <person name="Kallberg Y."/>
            <person name="Tangrot J."/>
            <person name="Rosling A."/>
        </authorList>
    </citation>
    <scope>NUCLEOTIDE SEQUENCE</scope>
    <source>
        <strain evidence="9">CL551</strain>
    </source>
</reference>
<keyword evidence="6" id="KW-0539">Nucleus</keyword>
<evidence type="ECO:0000256" key="4">
    <source>
        <dbReference type="ARBA" id="ARBA00022833"/>
    </source>
</evidence>
<feature type="non-terminal residue" evidence="9">
    <location>
        <position position="283"/>
    </location>
</feature>
<dbReference type="GO" id="GO:0008270">
    <property type="term" value="F:zinc ion binding"/>
    <property type="evidence" value="ECO:0007669"/>
    <property type="project" value="UniProtKB-KW"/>
</dbReference>
<sequence>VIYVVSPNMNPSRADPLLLEDAKNSLLDSYRSMLNAFWALKNGKPYIPKMKGSEKPSIFEMMMSSARDISTKSTDKRSKSIAIKPSSFRSEHWSNVLSRYCDYPETLSAEELYYHDDDFVIIWDKYPKAKKHLLVMPRKKIDGVGELKRQHLELVRNLKEKGQWVAERLKEIDPNLSFRVGFHAIPSMRQLHIHVISQDFISPSLKNKKHWNSFTTPFFKEVDEIENLLNAKGEIKFDKNYYESLLSMPLSCHLCNEEDIKNIPTLKRHLEEHWNRKINGLTE</sequence>
<dbReference type="Gene3D" id="3.30.428.10">
    <property type="entry name" value="HIT-like"/>
    <property type="match status" value="1"/>
</dbReference>
<dbReference type="PANTHER" id="PTHR12486:SF4">
    <property type="entry name" value="APRATAXIN"/>
    <property type="match status" value="1"/>
</dbReference>
<dbReference type="Pfam" id="PF11969">
    <property type="entry name" value="DcpS_C"/>
    <property type="match status" value="1"/>
</dbReference>
<gene>
    <name evidence="9" type="ORF">AMORRO_LOCUS14566</name>
</gene>
<evidence type="ECO:0000313" key="10">
    <source>
        <dbReference type="Proteomes" id="UP000789342"/>
    </source>
</evidence>
<protein>
    <submittedName>
        <fullName evidence="9">1284_t:CDS:1</fullName>
    </submittedName>
</protein>
<evidence type="ECO:0000256" key="7">
    <source>
        <dbReference type="PROSITE-ProRule" id="PRU00464"/>
    </source>
</evidence>
<dbReference type="Pfam" id="PF16278">
    <property type="entry name" value="zf-C2HE"/>
    <property type="match status" value="1"/>
</dbReference>
<proteinExistence type="predicted"/>
<evidence type="ECO:0000256" key="1">
    <source>
        <dbReference type="ARBA" id="ARBA00004123"/>
    </source>
</evidence>
<evidence type="ECO:0000256" key="3">
    <source>
        <dbReference type="ARBA" id="ARBA00022771"/>
    </source>
</evidence>
<dbReference type="PANTHER" id="PTHR12486">
    <property type="entry name" value="APRATAXIN-RELATED"/>
    <property type="match status" value="1"/>
</dbReference>
<dbReference type="PROSITE" id="PS00892">
    <property type="entry name" value="HIT_1"/>
    <property type="match status" value="1"/>
</dbReference>
<dbReference type="GO" id="GO:0003725">
    <property type="term" value="F:double-stranded RNA binding"/>
    <property type="evidence" value="ECO:0007669"/>
    <property type="project" value="TreeGrafter"/>
</dbReference>
<keyword evidence="10" id="KW-1185">Reference proteome</keyword>
<dbReference type="InterPro" id="IPR019808">
    <property type="entry name" value="Histidine_triad_CS"/>
</dbReference>
<dbReference type="InterPro" id="IPR011146">
    <property type="entry name" value="HIT-like"/>
</dbReference>
<dbReference type="AlphaFoldDB" id="A0A9N9NJ71"/>